<accession>A0A269PGH2</accession>
<sequence>MASEHAVADISSESFPTYKSALADTYIEGYDPVSLGAPHSSLNRFSTWIAMALILASLSGFGFAVWGGSAMIAGFGAQENDYSQILLILGLIVVAATLILGAILIAVGRKDYKAYSKATGRVN</sequence>
<evidence type="ECO:0000313" key="2">
    <source>
        <dbReference type="EMBL" id="PAJ71242.1"/>
    </source>
</evidence>
<protein>
    <submittedName>
        <fullName evidence="2">Uncharacterized protein</fullName>
    </submittedName>
</protein>
<dbReference type="Proteomes" id="UP000218281">
    <property type="component" value="Unassembled WGS sequence"/>
</dbReference>
<organism evidence="2 4">
    <name type="scientific">Corynebacterium hadale</name>
    <dbReference type="NCBI Taxonomy" id="2026255"/>
    <lineage>
        <taxon>Bacteria</taxon>
        <taxon>Bacillati</taxon>
        <taxon>Actinomycetota</taxon>
        <taxon>Actinomycetes</taxon>
        <taxon>Mycobacteriales</taxon>
        <taxon>Corynebacteriaceae</taxon>
        <taxon>Corynebacterium</taxon>
    </lineage>
</organism>
<keyword evidence="1" id="KW-0472">Membrane</keyword>
<comment type="caution">
    <text evidence="2">The sequence shown here is derived from an EMBL/GenBank/DDBJ whole genome shotgun (WGS) entry which is preliminary data.</text>
</comment>
<feature type="transmembrane region" description="Helical" evidence="1">
    <location>
        <begin position="48"/>
        <end position="73"/>
    </location>
</feature>
<evidence type="ECO:0000313" key="5">
    <source>
        <dbReference type="Proteomes" id="UP000218281"/>
    </source>
</evidence>
<keyword evidence="1" id="KW-1133">Transmembrane helix</keyword>
<dbReference type="AlphaFoldDB" id="A0A269PGH2"/>
<evidence type="ECO:0000313" key="4">
    <source>
        <dbReference type="Proteomes" id="UP000215771"/>
    </source>
</evidence>
<dbReference type="EMBL" id="NQMQ01000001">
    <property type="protein sequence ID" value="PAJ71242.1"/>
    <property type="molecule type" value="Genomic_DNA"/>
</dbReference>
<dbReference type="Proteomes" id="UP000215771">
    <property type="component" value="Unassembled WGS sequence"/>
</dbReference>
<dbReference type="RefSeq" id="WP_095275155.1">
    <property type="nucleotide sequence ID" value="NZ_CP047655.1"/>
</dbReference>
<gene>
    <name evidence="2" type="ORF">CIG21_00450</name>
    <name evidence="3" type="ORF">CKJ81_03265</name>
</gene>
<dbReference type="EMBL" id="NSGO01000003">
    <property type="protein sequence ID" value="PAT06467.1"/>
    <property type="molecule type" value="Genomic_DNA"/>
</dbReference>
<keyword evidence="1" id="KW-0812">Transmembrane</keyword>
<proteinExistence type="predicted"/>
<evidence type="ECO:0000313" key="3">
    <source>
        <dbReference type="EMBL" id="PAT06467.1"/>
    </source>
</evidence>
<reference evidence="3 5" key="1">
    <citation type="submission" date="2017-08" db="EMBL/GenBank/DDBJ databases">
        <title>Whole genome sequences of 6 clinical strains closest to Corynebacterium imitans.</title>
        <authorList>
            <person name="Bernier A.-M."/>
            <person name="Burdz T."/>
            <person name="Bernard K."/>
        </authorList>
    </citation>
    <scope>NUCLEOTIDE SEQUENCE [LARGE SCALE GENOMIC DNA]</scope>
    <source>
        <strain evidence="3 5">NML93-0607</strain>
    </source>
</reference>
<keyword evidence="5" id="KW-1185">Reference proteome</keyword>
<reference evidence="2 4" key="2">
    <citation type="submission" date="2017-08" db="EMBL/GenBank/DDBJ databases">
        <authorList>
            <person name="de Groot N.N."/>
        </authorList>
    </citation>
    <scope>NUCLEOTIDE SEQUENCE [LARGE SCALE GENOMIC DNA]</scope>
    <source>
        <strain evidence="2 4">NBT06-6</strain>
    </source>
</reference>
<feature type="transmembrane region" description="Helical" evidence="1">
    <location>
        <begin position="85"/>
        <end position="107"/>
    </location>
</feature>
<evidence type="ECO:0000256" key="1">
    <source>
        <dbReference type="SAM" id="Phobius"/>
    </source>
</evidence>
<name>A0A269PGH2_9CORY</name>